<evidence type="ECO:0000259" key="1">
    <source>
        <dbReference type="Pfam" id="PF06439"/>
    </source>
</evidence>
<gene>
    <name evidence="2" type="ORF">ACFO5O_08685</name>
</gene>
<comment type="caution">
    <text evidence="2">The sequence shown here is derived from an EMBL/GenBank/DDBJ whole genome shotgun (WGS) entry which is preliminary data.</text>
</comment>
<evidence type="ECO:0000313" key="3">
    <source>
        <dbReference type="Proteomes" id="UP001595953"/>
    </source>
</evidence>
<feature type="domain" description="3-keto-alpha-glucoside-1,2-lyase/3-keto-2-hydroxy-glucal hydratase" evidence="1">
    <location>
        <begin position="42"/>
        <end position="244"/>
    </location>
</feature>
<dbReference type="Proteomes" id="UP001595953">
    <property type="component" value="Unassembled WGS sequence"/>
</dbReference>
<dbReference type="Pfam" id="PF06439">
    <property type="entry name" value="3keto-disac_hyd"/>
    <property type="match status" value="1"/>
</dbReference>
<dbReference type="RefSeq" id="WP_387962867.1">
    <property type="nucleotide sequence ID" value="NZ_JBHSGP010000014.1"/>
</dbReference>
<reference evidence="3" key="1">
    <citation type="journal article" date="2019" name="Int. J. Syst. Evol. Microbiol.">
        <title>The Global Catalogue of Microorganisms (GCM) 10K type strain sequencing project: providing services to taxonomists for standard genome sequencing and annotation.</title>
        <authorList>
            <consortium name="The Broad Institute Genomics Platform"/>
            <consortium name="The Broad Institute Genome Sequencing Center for Infectious Disease"/>
            <person name="Wu L."/>
            <person name="Ma J."/>
        </authorList>
    </citation>
    <scope>NUCLEOTIDE SEQUENCE [LARGE SCALE GENOMIC DNA]</scope>
    <source>
        <strain evidence="3">CCUG 63682</strain>
    </source>
</reference>
<dbReference type="PROSITE" id="PS51257">
    <property type="entry name" value="PROKAR_LIPOPROTEIN"/>
    <property type="match status" value="1"/>
</dbReference>
<dbReference type="InterPro" id="IPR010496">
    <property type="entry name" value="AL/BT2_dom"/>
</dbReference>
<evidence type="ECO:0000313" key="2">
    <source>
        <dbReference type="EMBL" id="MFC4722396.1"/>
    </source>
</evidence>
<protein>
    <submittedName>
        <fullName evidence="2">DUF1080 domain-containing protein</fullName>
    </submittedName>
</protein>
<accession>A0ABV9N4N2</accession>
<dbReference type="EMBL" id="JBHSGP010000014">
    <property type="protein sequence ID" value="MFC4722396.1"/>
    <property type="molecule type" value="Genomic_DNA"/>
</dbReference>
<sequence>MKTKLFLVILIITSMACKQDKKQTSEDVATAQVEIETPAASEWTMLFDGTNFDHWRGYLTDEMYPEWTIEDGTMAFTPGTEGGKNIITKNTYTSFILSLEWKISEGGNSGIFWSVYEDPKFKEAYQTGPEIQVLDNERHPDAKANPKFHQAGALYDMVQPKYDVCKPAGEWNECILKVDHSANQGSVTLNGTVIVEFPLHGEAWDSMVANSKFNGWEGFGKHHTGHIGLQDHGDKVWFRNIKIKELK</sequence>
<proteinExistence type="predicted"/>
<dbReference type="Gene3D" id="2.60.120.560">
    <property type="entry name" value="Exo-inulinase, domain 1"/>
    <property type="match status" value="1"/>
</dbReference>
<keyword evidence="3" id="KW-1185">Reference proteome</keyword>
<name>A0ABV9N4N2_9FLAO</name>
<organism evidence="2 3">
    <name type="scientific">Geojedonia litorea</name>
    <dbReference type="NCBI Taxonomy" id="1268269"/>
    <lineage>
        <taxon>Bacteria</taxon>
        <taxon>Pseudomonadati</taxon>
        <taxon>Bacteroidota</taxon>
        <taxon>Flavobacteriia</taxon>
        <taxon>Flavobacteriales</taxon>
        <taxon>Flavobacteriaceae</taxon>
        <taxon>Geojedonia</taxon>
    </lineage>
</organism>